<reference evidence="3 4" key="1">
    <citation type="submission" date="2007-06" db="EMBL/GenBank/DDBJ databases">
        <title>The Genome Sequence of Coccidioides posadasii RMSCC_3488.</title>
        <authorList>
            <consortium name="Coccidioides Genome Resources Consortium"/>
            <consortium name="The Broad Institute Genome Sequencing Platform"/>
            <person name="Henn M.R."/>
            <person name="Sykes S."/>
            <person name="Young S."/>
            <person name="Jaffe D."/>
            <person name="Berlin A."/>
            <person name="Alvarez P."/>
            <person name="Butler J."/>
            <person name="Gnerre S."/>
            <person name="Grabherr M."/>
            <person name="Mauceli E."/>
            <person name="Brockman W."/>
            <person name="Kodira C."/>
            <person name="Alvarado L."/>
            <person name="Zeng Q."/>
            <person name="Crawford M."/>
            <person name="Antoine C."/>
            <person name="Devon K."/>
            <person name="Galgiani J."/>
            <person name="Orsborn K."/>
            <person name="Lewis M.L."/>
            <person name="Nusbaum C."/>
            <person name="Galagan J."/>
            <person name="Birren B."/>
        </authorList>
    </citation>
    <scope>NUCLEOTIDE SEQUENCE [LARGE SCALE GENOMIC DNA]</scope>
    <source>
        <strain evidence="3 4">RMSCC 3488</strain>
    </source>
</reference>
<organism evidence="3 4">
    <name type="scientific">Coccidioides posadasii RMSCC 3488</name>
    <dbReference type="NCBI Taxonomy" id="454284"/>
    <lineage>
        <taxon>Eukaryota</taxon>
        <taxon>Fungi</taxon>
        <taxon>Dikarya</taxon>
        <taxon>Ascomycota</taxon>
        <taxon>Pezizomycotina</taxon>
        <taxon>Eurotiomycetes</taxon>
        <taxon>Eurotiomycetidae</taxon>
        <taxon>Onygenales</taxon>
        <taxon>Onygenaceae</taxon>
        <taxon>Coccidioides</taxon>
    </lineage>
</organism>
<feature type="domain" description="DUF7707" evidence="2">
    <location>
        <begin position="29"/>
        <end position="126"/>
    </location>
</feature>
<dbReference type="OrthoDB" id="2121879at2759"/>
<feature type="chain" id="PRO_5005271080" description="DUF7707 domain-containing protein" evidence="1">
    <location>
        <begin position="20"/>
        <end position="191"/>
    </location>
</feature>
<accession>A0A0J6FHD7</accession>
<feature type="signal peptide" evidence="1">
    <location>
        <begin position="1"/>
        <end position="19"/>
    </location>
</feature>
<dbReference type="Pfam" id="PF24808">
    <property type="entry name" value="DUF7707"/>
    <property type="match status" value="1"/>
</dbReference>
<dbReference type="VEuPathDB" id="FungiDB:CPAG_06022"/>
<dbReference type="PANTHER" id="PTHR38118">
    <property type="entry name" value="ANCHORED CELL WALL PROTEIN 11-RELATED"/>
    <property type="match status" value="1"/>
</dbReference>
<dbReference type="EMBL" id="DS268111">
    <property type="protein sequence ID" value="KMM69708.1"/>
    <property type="molecule type" value="Genomic_DNA"/>
</dbReference>
<dbReference type="InterPro" id="IPR056124">
    <property type="entry name" value="DUF7707"/>
</dbReference>
<evidence type="ECO:0000313" key="4">
    <source>
        <dbReference type="Proteomes" id="UP000054567"/>
    </source>
</evidence>
<dbReference type="PANTHER" id="PTHR38118:SF2">
    <property type="entry name" value="CDP-ALCOHOL PHOSPHATIDYLTRANSFERASE PROTEIN"/>
    <property type="match status" value="1"/>
</dbReference>
<gene>
    <name evidence="3" type="ORF">CPAG_06022</name>
</gene>
<protein>
    <recommendedName>
        <fullName evidence="2">DUF7707 domain-containing protein</fullName>
    </recommendedName>
</protein>
<keyword evidence="1" id="KW-0732">Signal</keyword>
<evidence type="ECO:0000313" key="3">
    <source>
        <dbReference type="EMBL" id="KMM69708.1"/>
    </source>
</evidence>
<evidence type="ECO:0000256" key="1">
    <source>
        <dbReference type="SAM" id="SignalP"/>
    </source>
</evidence>
<reference evidence="4" key="3">
    <citation type="journal article" date="2010" name="Genome Res.">
        <title>Population genomic sequencing of Coccidioides fungi reveals recent hybridization and transposon control.</title>
        <authorList>
            <person name="Neafsey D.E."/>
            <person name="Barker B.M."/>
            <person name="Sharpton T.J."/>
            <person name="Stajich J.E."/>
            <person name="Park D.J."/>
            <person name="Whiston E."/>
            <person name="Hung C.-Y."/>
            <person name="McMahan C."/>
            <person name="White J."/>
            <person name="Sykes S."/>
            <person name="Heiman D."/>
            <person name="Young S."/>
            <person name="Zeng Q."/>
            <person name="Abouelleil A."/>
            <person name="Aftuck L."/>
            <person name="Bessette D."/>
            <person name="Brown A."/>
            <person name="FitzGerald M."/>
            <person name="Lui A."/>
            <person name="Macdonald J.P."/>
            <person name="Priest M."/>
            <person name="Orbach M.J."/>
            <person name="Galgiani J.N."/>
            <person name="Kirkland T.N."/>
            <person name="Cole G.T."/>
            <person name="Birren B.W."/>
            <person name="Henn M.R."/>
            <person name="Taylor J.W."/>
            <person name="Rounsley S.D."/>
        </authorList>
    </citation>
    <scope>NUCLEOTIDE SEQUENCE [LARGE SCALE GENOMIC DNA]</scope>
    <source>
        <strain evidence="4">RMSCC 3488</strain>
    </source>
</reference>
<evidence type="ECO:0000259" key="2">
    <source>
        <dbReference type="Pfam" id="PF24808"/>
    </source>
</evidence>
<sequence>MLPSTLWVAVSFLAAAVSAQSSYTPPAGFDPSAVEASVKASWCDAQSSTCPKLCDGFAKVNRCDASKLTFECVCGDGTVPKVEDYKNTLPYFVCLANFGQCIDNHPNDLEGQRECQRQRKLCGSLEASGSGSTSTTLSSATATATQSDAEAATSAGGPAATSNAAPALHVAQDYSLGMLTCLFAGAFGFLV</sequence>
<proteinExistence type="predicted"/>
<name>A0A0J6FHD7_COCPO</name>
<dbReference type="Proteomes" id="UP000054567">
    <property type="component" value="Unassembled WGS sequence"/>
</dbReference>
<dbReference type="AlphaFoldDB" id="A0A0J6FHD7"/>
<reference evidence="4" key="2">
    <citation type="journal article" date="2009" name="Genome Res.">
        <title>Comparative genomic analyses of the human fungal pathogens Coccidioides and their relatives.</title>
        <authorList>
            <person name="Sharpton T.J."/>
            <person name="Stajich J.E."/>
            <person name="Rounsley S.D."/>
            <person name="Gardner M.J."/>
            <person name="Wortman J.R."/>
            <person name="Jordar V.S."/>
            <person name="Maiti R."/>
            <person name="Kodira C.D."/>
            <person name="Neafsey D.E."/>
            <person name="Zeng Q."/>
            <person name="Hung C.-Y."/>
            <person name="McMahan C."/>
            <person name="Muszewska A."/>
            <person name="Grynberg M."/>
            <person name="Mandel M.A."/>
            <person name="Kellner E.M."/>
            <person name="Barker B.M."/>
            <person name="Galgiani J.N."/>
            <person name="Orbach M.J."/>
            <person name="Kirkland T.N."/>
            <person name="Cole G.T."/>
            <person name="Henn M.R."/>
            <person name="Birren B.W."/>
            <person name="Taylor J.W."/>
        </authorList>
    </citation>
    <scope>NUCLEOTIDE SEQUENCE [LARGE SCALE GENOMIC DNA]</scope>
    <source>
        <strain evidence="4">RMSCC 3488</strain>
    </source>
</reference>